<accession>A0A3D8SGW5</accession>
<evidence type="ECO:0000313" key="2">
    <source>
        <dbReference type="EMBL" id="RDW84998.1"/>
    </source>
</evidence>
<evidence type="ECO:0000313" key="3">
    <source>
        <dbReference type="Proteomes" id="UP000256645"/>
    </source>
</evidence>
<keyword evidence="3" id="KW-1185">Reference proteome</keyword>
<name>A0A3D8SGW5_9HELO</name>
<dbReference type="Proteomes" id="UP000256645">
    <property type="component" value="Unassembled WGS sequence"/>
</dbReference>
<dbReference type="EMBL" id="PDLM01000002">
    <property type="protein sequence ID" value="RDW84998.1"/>
    <property type="molecule type" value="Genomic_DNA"/>
</dbReference>
<sequence length="161" mass="16934">MAWHGSVPTPMPVGSVSFLDPTCIVEKVEGGHRGSREAKCKPCPESEKGEAWQSGGGGGAVSRHGTGIQKANGTGASTMNASARMALDWISSCWLAGCSDRSPPQHQDALFQRQMVLAIHTFAHDSQAQGPEEFVGAYSDRCANAGGGDSLVSVAWAIRHR</sequence>
<gene>
    <name evidence="2" type="ORF">BP6252_02588</name>
</gene>
<dbReference type="AlphaFoldDB" id="A0A3D8SGW5"/>
<proteinExistence type="predicted"/>
<feature type="region of interest" description="Disordered" evidence="1">
    <location>
        <begin position="34"/>
        <end position="63"/>
    </location>
</feature>
<reference evidence="2 3" key="1">
    <citation type="journal article" date="2018" name="IMA Fungus">
        <title>IMA Genome-F 9: Draft genome sequence of Annulohypoxylon stygium, Aspergillus mulundensis, Berkeleyomyces basicola (syn. Thielaviopsis basicola), Ceratocystis smalleyi, two Cercospora beticola strains, Coleophoma cylindrospora, Fusarium fracticaudum, Phialophora cf. hyalina, and Morchella septimelata.</title>
        <authorList>
            <person name="Wingfield B.D."/>
            <person name="Bills G.F."/>
            <person name="Dong Y."/>
            <person name="Huang W."/>
            <person name="Nel W.J."/>
            <person name="Swalarsk-Parry B.S."/>
            <person name="Vaghefi N."/>
            <person name="Wilken P.M."/>
            <person name="An Z."/>
            <person name="de Beer Z.W."/>
            <person name="De Vos L."/>
            <person name="Chen L."/>
            <person name="Duong T.A."/>
            <person name="Gao Y."/>
            <person name="Hammerbacher A."/>
            <person name="Kikkert J.R."/>
            <person name="Li Y."/>
            <person name="Li H."/>
            <person name="Li K."/>
            <person name="Li Q."/>
            <person name="Liu X."/>
            <person name="Ma X."/>
            <person name="Naidoo K."/>
            <person name="Pethybridge S.J."/>
            <person name="Sun J."/>
            <person name="Steenkamp E.T."/>
            <person name="van der Nest M.A."/>
            <person name="van Wyk S."/>
            <person name="Wingfield M.J."/>
            <person name="Xiong C."/>
            <person name="Yue Q."/>
            <person name="Zhang X."/>
        </authorList>
    </citation>
    <scope>NUCLEOTIDE SEQUENCE [LARGE SCALE GENOMIC DNA]</scope>
    <source>
        <strain evidence="2 3">BP6252</strain>
    </source>
</reference>
<comment type="caution">
    <text evidence="2">The sequence shown here is derived from an EMBL/GenBank/DDBJ whole genome shotgun (WGS) entry which is preliminary data.</text>
</comment>
<protein>
    <submittedName>
        <fullName evidence="2">Uncharacterized protein</fullName>
    </submittedName>
</protein>
<organism evidence="2 3">
    <name type="scientific">Coleophoma cylindrospora</name>
    <dbReference type="NCBI Taxonomy" id="1849047"/>
    <lineage>
        <taxon>Eukaryota</taxon>
        <taxon>Fungi</taxon>
        <taxon>Dikarya</taxon>
        <taxon>Ascomycota</taxon>
        <taxon>Pezizomycotina</taxon>
        <taxon>Leotiomycetes</taxon>
        <taxon>Helotiales</taxon>
        <taxon>Dermateaceae</taxon>
        <taxon>Coleophoma</taxon>
    </lineage>
</organism>
<evidence type="ECO:0000256" key="1">
    <source>
        <dbReference type="SAM" id="MobiDB-lite"/>
    </source>
</evidence>
<feature type="compositionally biased region" description="Basic and acidic residues" evidence="1">
    <location>
        <begin position="34"/>
        <end position="50"/>
    </location>
</feature>